<feature type="domain" description="AbiEi antitoxin N-terminal" evidence="3">
    <location>
        <begin position="31"/>
        <end position="76"/>
    </location>
</feature>
<protein>
    <submittedName>
        <fullName evidence="4">Type IV toxin-antitoxin system AbiEi family antitoxin domain-containing protein</fullName>
    </submittedName>
</protein>
<dbReference type="Gene3D" id="3.40.960.10">
    <property type="entry name" value="VSR Endonuclease"/>
    <property type="match status" value="1"/>
</dbReference>
<feature type="region of interest" description="Disordered" evidence="1">
    <location>
        <begin position="1"/>
        <end position="26"/>
    </location>
</feature>
<sequence>MLGAMTGRAPEHRSIAVDRQQQSTAVPDAALRDLADRQHGVVSRRQITAAGLTPAMIRTRLERGSLIRIHRGVYAVGHRRLRPQGTSLAALLAVGRGAVLSHRDAAGLHQLRPANHRDSEVTIDAKRAPIDGIRIHRAILPPDEVTRIDGLPVTTVARTLVDLACVVPKDHLAKAVQQAERLRSFDGRAVERALARTRNRHGTGHAALTALLAELRGIETQLTRSTLEIRFLALVDRYGLPRPRTNLHVHGREVDAWWPRARLAVEADGWRDHGTRVVFQRDREKGNWLALRGITLLRFTHDDVMRRPERVAAQLAEALANREHRAA</sequence>
<dbReference type="SUPFAM" id="SSF52980">
    <property type="entry name" value="Restriction endonuclease-like"/>
    <property type="match status" value="1"/>
</dbReference>
<dbReference type="Proteomes" id="UP001284601">
    <property type="component" value="Unassembled WGS sequence"/>
</dbReference>
<organism evidence="4 5">
    <name type="scientific">Conexibacter stalactiti</name>
    <dbReference type="NCBI Taxonomy" id="1940611"/>
    <lineage>
        <taxon>Bacteria</taxon>
        <taxon>Bacillati</taxon>
        <taxon>Actinomycetota</taxon>
        <taxon>Thermoleophilia</taxon>
        <taxon>Solirubrobacterales</taxon>
        <taxon>Conexibacteraceae</taxon>
        <taxon>Conexibacter</taxon>
    </lineage>
</organism>
<evidence type="ECO:0000313" key="4">
    <source>
        <dbReference type="EMBL" id="MDW5596231.1"/>
    </source>
</evidence>
<dbReference type="InterPro" id="IPR011335">
    <property type="entry name" value="Restrct_endonuc-II-like"/>
</dbReference>
<accession>A0ABU4HSG1</accession>
<reference evidence="5" key="1">
    <citation type="submission" date="2023-07" db="EMBL/GenBank/DDBJ databases">
        <title>Conexibacter stalactiti sp. nov., isolated from stalactites in a lava cave and emended description of the genus Conexibacter.</title>
        <authorList>
            <person name="Lee S.D."/>
        </authorList>
    </citation>
    <scope>NUCLEOTIDE SEQUENCE [LARGE SCALE GENOMIC DNA]</scope>
    <source>
        <strain evidence="5">KCTC 39840</strain>
    </source>
</reference>
<dbReference type="Pfam" id="PF13338">
    <property type="entry name" value="AbiEi_4"/>
    <property type="match status" value="1"/>
</dbReference>
<dbReference type="InterPro" id="IPR025159">
    <property type="entry name" value="AbiEi_N"/>
</dbReference>
<dbReference type="Pfam" id="PF04480">
    <property type="entry name" value="DUF559"/>
    <property type="match status" value="1"/>
</dbReference>
<comment type="caution">
    <text evidence="4">The sequence shown here is derived from an EMBL/GenBank/DDBJ whole genome shotgun (WGS) entry which is preliminary data.</text>
</comment>
<evidence type="ECO:0000259" key="3">
    <source>
        <dbReference type="Pfam" id="PF13338"/>
    </source>
</evidence>
<dbReference type="EMBL" id="JAWSTH010000050">
    <property type="protein sequence ID" value="MDW5596231.1"/>
    <property type="molecule type" value="Genomic_DNA"/>
</dbReference>
<keyword evidence="5" id="KW-1185">Reference proteome</keyword>
<name>A0ABU4HSG1_9ACTN</name>
<dbReference type="InterPro" id="IPR007569">
    <property type="entry name" value="DUF559"/>
</dbReference>
<proteinExistence type="predicted"/>
<evidence type="ECO:0000259" key="2">
    <source>
        <dbReference type="Pfam" id="PF04480"/>
    </source>
</evidence>
<feature type="domain" description="DUF559" evidence="2">
    <location>
        <begin position="254"/>
        <end position="319"/>
    </location>
</feature>
<evidence type="ECO:0000313" key="5">
    <source>
        <dbReference type="Proteomes" id="UP001284601"/>
    </source>
</evidence>
<dbReference type="RefSeq" id="WP_318598613.1">
    <property type="nucleotide sequence ID" value="NZ_JAWSTH010000050.1"/>
</dbReference>
<evidence type="ECO:0000256" key="1">
    <source>
        <dbReference type="SAM" id="MobiDB-lite"/>
    </source>
</evidence>
<gene>
    <name evidence="4" type="ORF">R7226_17920</name>
</gene>